<dbReference type="PANTHER" id="PTHR48051:SF54">
    <property type="entry name" value="LEUCINE-RICH REPEAT-CONTAINING PROTEIN"/>
    <property type="match status" value="1"/>
</dbReference>
<proteinExistence type="inferred from homology"/>
<dbReference type="InParanoid" id="A0A2G5CN94"/>
<evidence type="ECO:0000256" key="2">
    <source>
        <dbReference type="ARBA" id="ARBA00022737"/>
    </source>
</evidence>
<gene>
    <name evidence="6" type="ORF">AQUCO_04400151v1</name>
</gene>
<evidence type="ECO:0000256" key="3">
    <source>
        <dbReference type="ARBA" id="ARBA00023786"/>
    </source>
</evidence>
<dbReference type="FunFam" id="3.80.10.10:FF:000405">
    <property type="entry name" value="Plant intracellular Ras-group-related LRR protein 4"/>
    <property type="match status" value="1"/>
</dbReference>
<dbReference type="SUPFAM" id="SSF52058">
    <property type="entry name" value="L domain-like"/>
    <property type="match status" value="1"/>
</dbReference>
<keyword evidence="7" id="KW-1185">Reference proteome</keyword>
<reference evidence="6 7" key="1">
    <citation type="submission" date="2017-09" db="EMBL/GenBank/DDBJ databases">
        <title>WGS assembly of Aquilegia coerulea Goldsmith.</title>
        <authorList>
            <person name="Hodges S."/>
            <person name="Kramer E."/>
            <person name="Nordborg M."/>
            <person name="Tomkins J."/>
            <person name="Borevitz J."/>
            <person name="Derieg N."/>
            <person name="Yan J."/>
            <person name="Mihaltcheva S."/>
            <person name="Hayes R.D."/>
            <person name="Rokhsar D."/>
        </authorList>
    </citation>
    <scope>NUCLEOTIDE SEQUENCE [LARGE SCALE GENOMIC DNA]</scope>
    <source>
        <strain evidence="7">cv. Goldsmith</strain>
    </source>
</reference>
<dbReference type="Pfam" id="PF13855">
    <property type="entry name" value="LRR_8"/>
    <property type="match status" value="1"/>
</dbReference>
<dbReference type="PANTHER" id="PTHR48051">
    <property type="match status" value="1"/>
</dbReference>
<dbReference type="OrthoDB" id="1668230at2759"/>
<protein>
    <recommendedName>
        <fullName evidence="5">Disease resistance R13L4/SHOC-2-like LRR domain-containing protein</fullName>
    </recommendedName>
</protein>
<accession>A0A2G5CN94</accession>
<dbReference type="STRING" id="218851.A0A2G5CN94"/>
<dbReference type="Proteomes" id="UP000230069">
    <property type="component" value="Unassembled WGS sequence"/>
</dbReference>
<evidence type="ECO:0000313" key="6">
    <source>
        <dbReference type="EMBL" id="PIA32751.1"/>
    </source>
</evidence>
<dbReference type="AlphaFoldDB" id="A0A2G5CN94"/>
<evidence type="ECO:0000313" key="7">
    <source>
        <dbReference type="Proteomes" id="UP000230069"/>
    </source>
</evidence>
<comment type="function">
    <text evidence="4">Leucine-rich repeat protein that likely mediates protein interactions, possibly in the context of signal transduction.</text>
</comment>
<dbReference type="InterPro" id="IPR055414">
    <property type="entry name" value="LRR_R13L4/SHOC2-like"/>
</dbReference>
<dbReference type="SMART" id="SM00364">
    <property type="entry name" value="LRR_BAC"/>
    <property type="match status" value="9"/>
</dbReference>
<dbReference type="SMART" id="SM00365">
    <property type="entry name" value="LRR_SD22"/>
    <property type="match status" value="2"/>
</dbReference>
<feature type="domain" description="Disease resistance R13L4/SHOC-2-like LRR" evidence="5">
    <location>
        <begin position="301"/>
        <end position="427"/>
    </location>
</feature>
<dbReference type="SMART" id="SM00369">
    <property type="entry name" value="LRR_TYP"/>
    <property type="match status" value="8"/>
</dbReference>
<dbReference type="Pfam" id="PF00560">
    <property type="entry name" value="LRR_1"/>
    <property type="match status" value="1"/>
</dbReference>
<dbReference type="InterPro" id="IPR001611">
    <property type="entry name" value="Leu-rich_rpt"/>
</dbReference>
<dbReference type="InterPro" id="IPR050216">
    <property type="entry name" value="LRR_domain-containing"/>
</dbReference>
<keyword evidence="1" id="KW-0433">Leucine-rich repeat</keyword>
<dbReference type="Gene3D" id="3.80.10.10">
    <property type="entry name" value="Ribonuclease Inhibitor"/>
    <property type="match status" value="3"/>
</dbReference>
<evidence type="ECO:0000259" key="5">
    <source>
        <dbReference type="Pfam" id="PF23598"/>
    </source>
</evidence>
<sequence length="538" mass="60302">MAVKPSQNPPSAYVETVEEIMRIYRSLPPRPTIDEVEAAKTVLETVNNEEQLKLDEILNKQKPQDVPEELFNVSQQVKKYMVMLQSHEQRREALHLADLDKLYDHLGELIQKASFLVFGDNNDHTHHQKQVDLSSTDSENERKSFFINNDESLIKKKNIDDGDGVKLVASRSLNQSNSTRVSLLSSGSKDEEKYSLMKVAGIIEASAKSGAGVLDLQGKLMDQIEWLPLSIGKLSGITELNISENRIMALPATIGSLKALKKFDAHSNQLINLPDSFVELVNLTDLDLRSNQLKSLPASFENLANLLNLDLSSNNFTLLPETVGSLTSLKTLNVETNKLQELPYTIGSCSALEELILDFNLLRALPEALGKLDRLQVLKMHYNKIQRLPTTSGNLVSLRELDVSFNELDLVPESLCSATSLVKLNISSNFADLTALPMSIGDLQMLEELDISNNQIRYLPESFRMLSNLRIFRADETPLQFPPREVIKLGAQAVIQYMAGLLAVKDVEVKPSEEKSFCFWFCSLFWPWRKNSTQAGSV</sequence>
<keyword evidence="2" id="KW-0677">Repeat</keyword>
<dbReference type="PROSITE" id="PS51450">
    <property type="entry name" value="LRR"/>
    <property type="match status" value="2"/>
</dbReference>
<dbReference type="EMBL" id="KZ305061">
    <property type="protein sequence ID" value="PIA32751.1"/>
    <property type="molecule type" value="Genomic_DNA"/>
</dbReference>
<name>A0A2G5CN94_AQUCA</name>
<organism evidence="6 7">
    <name type="scientific">Aquilegia coerulea</name>
    <name type="common">Rocky mountain columbine</name>
    <dbReference type="NCBI Taxonomy" id="218851"/>
    <lineage>
        <taxon>Eukaryota</taxon>
        <taxon>Viridiplantae</taxon>
        <taxon>Streptophyta</taxon>
        <taxon>Embryophyta</taxon>
        <taxon>Tracheophyta</taxon>
        <taxon>Spermatophyta</taxon>
        <taxon>Magnoliopsida</taxon>
        <taxon>Ranunculales</taxon>
        <taxon>Ranunculaceae</taxon>
        <taxon>Thalictroideae</taxon>
        <taxon>Aquilegia</taxon>
    </lineage>
</organism>
<dbReference type="InterPro" id="IPR032675">
    <property type="entry name" value="LRR_dom_sf"/>
</dbReference>
<comment type="similarity">
    <text evidence="3">Belongs to the SHOC2 family.</text>
</comment>
<dbReference type="InterPro" id="IPR003591">
    <property type="entry name" value="Leu-rich_rpt_typical-subtyp"/>
</dbReference>
<evidence type="ECO:0000256" key="4">
    <source>
        <dbReference type="ARBA" id="ARBA00037519"/>
    </source>
</evidence>
<dbReference type="Pfam" id="PF23598">
    <property type="entry name" value="LRR_14"/>
    <property type="match status" value="1"/>
</dbReference>
<evidence type="ECO:0000256" key="1">
    <source>
        <dbReference type="ARBA" id="ARBA00022614"/>
    </source>
</evidence>
<dbReference type="GO" id="GO:0005737">
    <property type="term" value="C:cytoplasm"/>
    <property type="evidence" value="ECO:0007669"/>
    <property type="project" value="TreeGrafter"/>
</dbReference>